<protein>
    <submittedName>
        <fullName evidence="2">Uncharacterized protein</fullName>
    </submittedName>
</protein>
<gene>
    <name evidence="2" type="ORF">EYF80_003254</name>
</gene>
<comment type="caution">
    <text evidence="2">The sequence shown here is derived from an EMBL/GenBank/DDBJ whole genome shotgun (WGS) entry which is preliminary data.</text>
</comment>
<evidence type="ECO:0000313" key="3">
    <source>
        <dbReference type="Proteomes" id="UP000314294"/>
    </source>
</evidence>
<reference evidence="2 3" key="1">
    <citation type="submission" date="2019-03" db="EMBL/GenBank/DDBJ databases">
        <title>First draft genome of Liparis tanakae, snailfish: a comprehensive survey of snailfish specific genes.</title>
        <authorList>
            <person name="Kim W."/>
            <person name="Song I."/>
            <person name="Jeong J.-H."/>
            <person name="Kim D."/>
            <person name="Kim S."/>
            <person name="Ryu S."/>
            <person name="Song J.Y."/>
            <person name="Lee S.K."/>
        </authorList>
    </citation>
    <scope>NUCLEOTIDE SEQUENCE [LARGE SCALE GENOMIC DNA]</scope>
    <source>
        <tissue evidence="2">Muscle</tissue>
    </source>
</reference>
<evidence type="ECO:0000313" key="2">
    <source>
        <dbReference type="EMBL" id="TNN86484.1"/>
    </source>
</evidence>
<proteinExistence type="predicted"/>
<feature type="region of interest" description="Disordered" evidence="1">
    <location>
        <begin position="91"/>
        <end position="121"/>
    </location>
</feature>
<feature type="region of interest" description="Disordered" evidence="1">
    <location>
        <begin position="176"/>
        <end position="198"/>
    </location>
</feature>
<keyword evidence="3" id="KW-1185">Reference proteome</keyword>
<feature type="region of interest" description="Disordered" evidence="1">
    <location>
        <begin position="1"/>
        <end position="49"/>
    </location>
</feature>
<dbReference type="EMBL" id="SRLO01000015">
    <property type="protein sequence ID" value="TNN86484.1"/>
    <property type="molecule type" value="Genomic_DNA"/>
</dbReference>
<dbReference type="OrthoDB" id="8445180at2759"/>
<feature type="compositionally biased region" description="Basic and acidic residues" evidence="1">
    <location>
        <begin position="15"/>
        <end position="26"/>
    </location>
</feature>
<feature type="region of interest" description="Disordered" evidence="1">
    <location>
        <begin position="259"/>
        <end position="289"/>
    </location>
</feature>
<name>A0A4Z2J9L3_9TELE</name>
<dbReference type="Proteomes" id="UP000314294">
    <property type="component" value="Unassembled WGS sequence"/>
</dbReference>
<feature type="compositionally biased region" description="Basic residues" evidence="1">
    <location>
        <begin position="266"/>
        <end position="275"/>
    </location>
</feature>
<feature type="compositionally biased region" description="Polar residues" evidence="1">
    <location>
        <begin position="1"/>
        <end position="12"/>
    </location>
</feature>
<feature type="compositionally biased region" description="Acidic residues" evidence="1">
    <location>
        <begin position="35"/>
        <end position="45"/>
    </location>
</feature>
<sequence length="289" mass="31890">MSKLSSQINPQILLNDEKPEQRRDATTEGPTPDVAVEDGCLEDGDAAEKKTQAKVQSVFQQVRDQIRSQVVLKGPQSSLMELVQRVRETEIAKVNGEPEGEDVSSKEKPPGEMLTDVSTDGMDLKEEELCALFEKKLEASEKAIKDEFEGKISQVRKEMQAYTDQSWKDLECKMQESKGPNKIQKTSAAPSLAPRRGRVLTRTMTTTFPKTCAPVIMGPRAKSETLSSSKGASSRLLLRDPALVLPVYKPCQSRKPLPPVCPPLHQHNKVTRPKAKTANGLNVGGKDEK</sequence>
<dbReference type="AlphaFoldDB" id="A0A4Z2J9L3"/>
<evidence type="ECO:0000256" key="1">
    <source>
        <dbReference type="SAM" id="MobiDB-lite"/>
    </source>
</evidence>
<accession>A0A4Z2J9L3</accession>
<organism evidence="2 3">
    <name type="scientific">Liparis tanakae</name>
    <name type="common">Tanaka's snailfish</name>
    <dbReference type="NCBI Taxonomy" id="230148"/>
    <lineage>
        <taxon>Eukaryota</taxon>
        <taxon>Metazoa</taxon>
        <taxon>Chordata</taxon>
        <taxon>Craniata</taxon>
        <taxon>Vertebrata</taxon>
        <taxon>Euteleostomi</taxon>
        <taxon>Actinopterygii</taxon>
        <taxon>Neopterygii</taxon>
        <taxon>Teleostei</taxon>
        <taxon>Neoteleostei</taxon>
        <taxon>Acanthomorphata</taxon>
        <taxon>Eupercaria</taxon>
        <taxon>Perciformes</taxon>
        <taxon>Cottioidei</taxon>
        <taxon>Cottales</taxon>
        <taxon>Liparidae</taxon>
        <taxon>Liparis</taxon>
    </lineage>
</organism>